<dbReference type="InterPro" id="IPR015890">
    <property type="entry name" value="Chorismate_C"/>
</dbReference>
<protein>
    <submittedName>
        <fullName evidence="2">Aminodeoxychorismate synthase component I</fullName>
        <ecNumber evidence="2">2.6.1.85</ecNumber>
    </submittedName>
</protein>
<dbReference type="Pfam" id="PF00425">
    <property type="entry name" value="Chorismate_bind"/>
    <property type="match status" value="1"/>
</dbReference>
<keyword evidence="2" id="KW-0032">Aminotransferase</keyword>
<accession>A0ABS6BII8</accession>
<dbReference type="RefSeq" id="WP_216323765.1">
    <property type="nucleotide sequence ID" value="NZ_JAHKRT010000004.1"/>
</dbReference>
<dbReference type="PANTHER" id="PTHR11236:SF50">
    <property type="entry name" value="AMINODEOXYCHORISMATE SYNTHASE COMPONENT 1"/>
    <property type="match status" value="1"/>
</dbReference>
<dbReference type="Pfam" id="PF01063">
    <property type="entry name" value="Aminotran_4"/>
    <property type="match status" value="1"/>
</dbReference>
<dbReference type="InterPro" id="IPR019999">
    <property type="entry name" value="Anth_synth_I-like"/>
</dbReference>
<dbReference type="GO" id="GO:0046820">
    <property type="term" value="F:4-amino-4-deoxychorismate synthase activity"/>
    <property type="evidence" value="ECO:0007669"/>
    <property type="project" value="UniProtKB-EC"/>
</dbReference>
<dbReference type="InterPro" id="IPR001544">
    <property type="entry name" value="Aminotrans_IV"/>
</dbReference>
<dbReference type="InterPro" id="IPR005802">
    <property type="entry name" value="ADC_synth_comp_1"/>
</dbReference>
<dbReference type="Proteomes" id="UP000776276">
    <property type="component" value="Unassembled WGS sequence"/>
</dbReference>
<gene>
    <name evidence="2" type="primary">pabB</name>
    <name evidence="2" type="ORF">KOF26_09605</name>
</gene>
<keyword evidence="2" id="KW-0808">Transferase</keyword>
<organism evidence="2 3">
    <name type="scientific">Sphingomonas quercus</name>
    <dbReference type="NCBI Taxonomy" id="2842451"/>
    <lineage>
        <taxon>Bacteria</taxon>
        <taxon>Pseudomonadati</taxon>
        <taxon>Pseudomonadota</taxon>
        <taxon>Alphaproteobacteria</taxon>
        <taxon>Sphingomonadales</taxon>
        <taxon>Sphingomonadaceae</taxon>
        <taxon>Sphingomonas</taxon>
    </lineage>
</organism>
<dbReference type="EMBL" id="JAHKRT010000004">
    <property type="protein sequence ID" value="MBU3078121.1"/>
    <property type="molecule type" value="Genomic_DNA"/>
</dbReference>
<keyword evidence="3" id="KW-1185">Reference proteome</keyword>
<dbReference type="EC" id="2.6.1.85" evidence="2"/>
<evidence type="ECO:0000313" key="3">
    <source>
        <dbReference type="Proteomes" id="UP000776276"/>
    </source>
</evidence>
<evidence type="ECO:0000313" key="2">
    <source>
        <dbReference type="EMBL" id="MBU3078121.1"/>
    </source>
</evidence>
<evidence type="ECO:0000259" key="1">
    <source>
        <dbReference type="Pfam" id="PF00425"/>
    </source>
</evidence>
<name>A0ABS6BII8_9SPHN</name>
<proteinExistence type="predicted"/>
<comment type="caution">
    <text evidence="2">The sequence shown here is derived from an EMBL/GenBank/DDBJ whole genome shotgun (WGS) entry which is preliminary data.</text>
</comment>
<sequence>MAFDRENPFVLLDDARAGGAGATLYHAPHALIVAREPGEVAPALARLRAAVAGGARAAGFLSYEAGAALEPRLAGIARAPAADAPPLLWFGLFDAVEGLDPDALDALLGDPAGAHLGEPRPRIGYTDYAAAVARVQALIAAGDIYQANLTFQCDVTVAGDPLAAYARLRGQQAGWGGVAFTGAHWLLSASPELFFTVTAGVATARPMKGTAARHADPEMDAAAAAALRANAKQRAENLMIVDLLRNDLAHVARPGGVAVPELFTVETYPTVHHMTSTVTAALAEGRDAVDLLGHLFPCGSITGAPKIRAIEVIDAVEGWPRGPYTGAIGRIDAPGEAAFNVAIRTLVVAEGASDASLGLGSAIVADSSASAEWAECAAKGVFVTAGQQAFDLIETMRFEALDGFVELERHLKRIKESAEALGFSFDRHQVRNELQAASFPVRHDARVRLRLGRSGATAIAIDRLPPEPDWPVSVRLMPRAVDRDDFRLYHKTSDREFYDRPRQAAGVFEAVFYDADGFITEGSFTSVFLERDGLLVTPPAARGLLPGTLRGRLLDEGRAIEADLRPADLERGFLIGNTLRGLMPARLVADAG</sequence>
<feature type="domain" description="Chorismate-utilising enzyme C-terminal" evidence="1">
    <location>
        <begin position="126"/>
        <end position="379"/>
    </location>
</feature>
<reference evidence="2 3" key="1">
    <citation type="submission" date="2021-06" db="EMBL/GenBank/DDBJ databases">
        <title>Sphingomonas sp. XMGL2, whole genome shotgun sequencing project.</title>
        <authorList>
            <person name="Zhao G."/>
            <person name="Shen L."/>
        </authorList>
    </citation>
    <scope>NUCLEOTIDE SEQUENCE [LARGE SCALE GENOMIC DNA]</scope>
    <source>
        <strain evidence="2 3">XMGL2</strain>
    </source>
</reference>
<dbReference type="PANTHER" id="PTHR11236">
    <property type="entry name" value="AMINOBENZOATE/ANTHRANILATE SYNTHASE"/>
    <property type="match status" value="1"/>
</dbReference>
<dbReference type="NCBIfam" id="TIGR00553">
    <property type="entry name" value="pabB"/>
    <property type="match status" value="1"/>
</dbReference>